<evidence type="ECO:0000313" key="1">
    <source>
        <dbReference type="Ensembl" id="ENSOKIP00005012293.1"/>
    </source>
</evidence>
<organism evidence="1 2">
    <name type="scientific">Oncorhynchus kisutch</name>
    <name type="common">Coho salmon</name>
    <name type="synonym">Salmo kisutch</name>
    <dbReference type="NCBI Taxonomy" id="8019"/>
    <lineage>
        <taxon>Eukaryota</taxon>
        <taxon>Metazoa</taxon>
        <taxon>Chordata</taxon>
        <taxon>Craniata</taxon>
        <taxon>Vertebrata</taxon>
        <taxon>Euteleostomi</taxon>
        <taxon>Actinopterygii</taxon>
        <taxon>Neopterygii</taxon>
        <taxon>Teleostei</taxon>
        <taxon>Protacanthopterygii</taxon>
        <taxon>Salmoniformes</taxon>
        <taxon>Salmonidae</taxon>
        <taxon>Salmoninae</taxon>
        <taxon>Oncorhynchus</taxon>
    </lineage>
</organism>
<dbReference type="Proteomes" id="UP000694557">
    <property type="component" value="Unassembled WGS sequence"/>
</dbReference>
<dbReference type="Ensembl" id="ENSOKIT00005013115.1">
    <property type="protein sequence ID" value="ENSOKIP00005012293.1"/>
    <property type="gene ID" value="ENSOKIG00005005510.1"/>
</dbReference>
<reference evidence="1" key="2">
    <citation type="submission" date="2025-09" db="UniProtKB">
        <authorList>
            <consortium name="Ensembl"/>
        </authorList>
    </citation>
    <scope>IDENTIFICATION</scope>
</reference>
<proteinExistence type="predicted"/>
<keyword evidence="2" id="KW-1185">Reference proteome</keyword>
<dbReference type="AlphaFoldDB" id="A0A8C7D4I6"/>
<dbReference type="SUPFAM" id="SSF103196">
    <property type="entry name" value="Roadblock/LC7 domain"/>
    <property type="match status" value="1"/>
</dbReference>
<evidence type="ECO:0000313" key="2">
    <source>
        <dbReference type="Proteomes" id="UP000694557"/>
    </source>
</evidence>
<name>A0A8C7D4I6_ONCKI</name>
<dbReference type="Gene3D" id="3.30.450.30">
    <property type="entry name" value="Dynein light chain 2a, cytoplasmic"/>
    <property type="match status" value="1"/>
</dbReference>
<protein>
    <submittedName>
        <fullName evidence="1">Uncharacterized protein</fullName>
    </submittedName>
</protein>
<sequence>SVCVCVCVCACVKSKWVVGIITHSHPRAYFTSLTSQCSNAGLIHQLVMKPLSTVRDIDPQNDPAFLRVLSKKNEIMIAPCPNSLLVLWLNESKSPQQCSNI</sequence>
<reference evidence="1" key="1">
    <citation type="submission" date="2025-08" db="UniProtKB">
        <authorList>
            <consortium name="Ensembl"/>
        </authorList>
    </citation>
    <scope>IDENTIFICATION</scope>
</reference>
<dbReference type="PANTHER" id="PTHR10779">
    <property type="entry name" value="DYNEIN LIGHT CHAIN ROADBLOCK"/>
    <property type="match status" value="1"/>
</dbReference>
<accession>A0A8C7D4I6</accession>